<dbReference type="HOGENOM" id="CLU_3054472_0_0_1"/>
<dbReference type="Proteomes" id="UP000011713">
    <property type="component" value="Unassembled WGS sequence"/>
</dbReference>
<dbReference type="AlphaFoldDB" id="M4BR83"/>
<reference evidence="1" key="2">
    <citation type="submission" date="2015-06" db="UniProtKB">
        <authorList>
            <consortium name="EnsemblProtists"/>
        </authorList>
    </citation>
    <scope>IDENTIFICATION</scope>
    <source>
        <strain evidence="1">Emoy2</strain>
    </source>
</reference>
<dbReference type="EnsemblProtists" id="HpaT808922">
    <property type="protein sequence ID" value="HpaP808922"/>
    <property type="gene ID" value="HpaG808922"/>
</dbReference>
<reference evidence="2" key="1">
    <citation type="journal article" date="2010" name="Science">
        <title>Signatures of adaptation to obligate biotrophy in the Hyaloperonospora arabidopsidis genome.</title>
        <authorList>
            <person name="Baxter L."/>
            <person name="Tripathy S."/>
            <person name="Ishaque N."/>
            <person name="Boot N."/>
            <person name="Cabral A."/>
            <person name="Kemen E."/>
            <person name="Thines M."/>
            <person name="Ah-Fong A."/>
            <person name="Anderson R."/>
            <person name="Badejoko W."/>
            <person name="Bittner-Eddy P."/>
            <person name="Boore J.L."/>
            <person name="Chibucos M.C."/>
            <person name="Coates M."/>
            <person name="Dehal P."/>
            <person name="Delehaunty K."/>
            <person name="Dong S."/>
            <person name="Downton P."/>
            <person name="Dumas B."/>
            <person name="Fabro G."/>
            <person name="Fronick C."/>
            <person name="Fuerstenberg S.I."/>
            <person name="Fulton L."/>
            <person name="Gaulin E."/>
            <person name="Govers F."/>
            <person name="Hughes L."/>
            <person name="Humphray S."/>
            <person name="Jiang R.H."/>
            <person name="Judelson H."/>
            <person name="Kamoun S."/>
            <person name="Kyung K."/>
            <person name="Meijer H."/>
            <person name="Minx P."/>
            <person name="Morris P."/>
            <person name="Nelson J."/>
            <person name="Phuntumart V."/>
            <person name="Qutob D."/>
            <person name="Rehmany A."/>
            <person name="Rougon-Cardoso A."/>
            <person name="Ryden P."/>
            <person name="Torto-Alalibo T."/>
            <person name="Studholme D."/>
            <person name="Wang Y."/>
            <person name="Win J."/>
            <person name="Wood J."/>
            <person name="Clifton S.W."/>
            <person name="Rogers J."/>
            <person name="Van den Ackerveken G."/>
            <person name="Jones J.D."/>
            <person name="McDowell J.M."/>
            <person name="Beynon J."/>
            <person name="Tyler B.M."/>
        </authorList>
    </citation>
    <scope>NUCLEOTIDE SEQUENCE [LARGE SCALE GENOMIC DNA]</scope>
    <source>
        <strain evidence="2">Emoy2</strain>
    </source>
</reference>
<sequence>METCEHRLTSTALSGDYWMDQCGRLEDELRDRSRLMAQLHEELQHTVAMVEHLG</sequence>
<accession>M4BR83</accession>
<name>M4BR83_HYAAE</name>
<dbReference type="InParanoid" id="M4BR83"/>
<organism evidence="1 2">
    <name type="scientific">Hyaloperonospora arabidopsidis (strain Emoy2)</name>
    <name type="common">Downy mildew agent</name>
    <name type="synonym">Peronospora arabidopsidis</name>
    <dbReference type="NCBI Taxonomy" id="559515"/>
    <lineage>
        <taxon>Eukaryota</taxon>
        <taxon>Sar</taxon>
        <taxon>Stramenopiles</taxon>
        <taxon>Oomycota</taxon>
        <taxon>Peronosporomycetes</taxon>
        <taxon>Peronosporales</taxon>
        <taxon>Peronosporaceae</taxon>
        <taxon>Hyaloperonospora</taxon>
    </lineage>
</organism>
<proteinExistence type="predicted"/>
<dbReference type="VEuPathDB" id="FungiDB:HpaG808922"/>
<evidence type="ECO:0000313" key="2">
    <source>
        <dbReference type="Proteomes" id="UP000011713"/>
    </source>
</evidence>
<keyword evidence="2" id="KW-1185">Reference proteome</keyword>
<evidence type="ECO:0000313" key="1">
    <source>
        <dbReference type="EnsemblProtists" id="HpaP808922"/>
    </source>
</evidence>
<protein>
    <submittedName>
        <fullName evidence="1">Uncharacterized protein</fullName>
    </submittedName>
</protein>
<dbReference type="EMBL" id="JH598621">
    <property type="status" value="NOT_ANNOTATED_CDS"/>
    <property type="molecule type" value="Genomic_DNA"/>
</dbReference>